<keyword evidence="1" id="KW-1133">Transmembrane helix</keyword>
<keyword evidence="1" id="KW-0472">Membrane</keyword>
<feature type="transmembrane region" description="Helical" evidence="1">
    <location>
        <begin position="23"/>
        <end position="42"/>
    </location>
</feature>
<accession>A0A1E7DR43</accession>
<dbReference type="AlphaFoldDB" id="A0A1E7DR43"/>
<keyword evidence="1" id="KW-0812">Transmembrane</keyword>
<evidence type="ECO:0000313" key="3">
    <source>
        <dbReference type="Proteomes" id="UP000095658"/>
    </source>
</evidence>
<evidence type="ECO:0000256" key="1">
    <source>
        <dbReference type="SAM" id="Phobius"/>
    </source>
</evidence>
<name>A0A1E7DR43_9BACI</name>
<evidence type="ECO:0000313" key="2">
    <source>
        <dbReference type="EMBL" id="OES45567.1"/>
    </source>
</evidence>
<keyword evidence="3" id="KW-1185">Reference proteome</keyword>
<gene>
    <name evidence="2" type="ORF">BA724_01765</name>
</gene>
<proteinExistence type="predicted"/>
<protein>
    <submittedName>
        <fullName evidence="2">Uncharacterized protein</fullName>
    </submittedName>
</protein>
<dbReference type="Proteomes" id="UP000095658">
    <property type="component" value="Unassembled WGS sequence"/>
</dbReference>
<comment type="caution">
    <text evidence="2">The sequence shown here is derived from an EMBL/GenBank/DDBJ whole genome shotgun (WGS) entry which is preliminary data.</text>
</comment>
<dbReference type="EMBL" id="MAMP01000012">
    <property type="protein sequence ID" value="OES45567.1"/>
    <property type="molecule type" value="Genomic_DNA"/>
</dbReference>
<sequence>MELEDVIIEPFQQGMAISFAQNWLYTVFSVVLNNTGIFKFCLIQRKRALMEQCVSYPSAATSTDTFRKLVTTRINGSKPARHISRTVLFLLRQGLQRFNTRQFHIFFDKEYFPKLRQM</sequence>
<reference evidence="2 3" key="1">
    <citation type="submission" date="2016-06" db="EMBL/GenBank/DDBJ databases">
        <title>Domibacillus iocasae genome sequencing.</title>
        <authorList>
            <person name="Verma A."/>
            <person name="Pal Y."/>
            <person name="Ojha A.K."/>
            <person name="Krishnamurthi S."/>
        </authorList>
    </citation>
    <scope>NUCLEOTIDE SEQUENCE [LARGE SCALE GENOMIC DNA]</scope>
    <source>
        <strain evidence="2 3">DSM 29979</strain>
    </source>
</reference>
<organism evidence="2 3">
    <name type="scientific">Domibacillus iocasae</name>
    <dbReference type="NCBI Taxonomy" id="1714016"/>
    <lineage>
        <taxon>Bacteria</taxon>
        <taxon>Bacillati</taxon>
        <taxon>Bacillota</taxon>
        <taxon>Bacilli</taxon>
        <taxon>Bacillales</taxon>
        <taxon>Bacillaceae</taxon>
        <taxon>Domibacillus</taxon>
    </lineage>
</organism>